<dbReference type="Proteomes" id="UP001060085">
    <property type="component" value="Linkage Group LG03"/>
</dbReference>
<sequence length="127" mass="13035">MPGPAGPTRPAYGTPLLAAFCLKLAAAPVARYRPYRNSSSCSSSTAGLFTASPASVPLLLVGARCASPFGATAIAASAVDPAADLAAVPQISFFKPFLSFSFCSRFSADSGDLRCVAAVEEGERRPF</sequence>
<organism evidence="1 2">
    <name type="scientific">Catharanthus roseus</name>
    <name type="common">Madagascar periwinkle</name>
    <name type="synonym">Vinca rosea</name>
    <dbReference type="NCBI Taxonomy" id="4058"/>
    <lineage>
        <taxon>Eukaryota</taxon>
        <taxon>Viridiplantae</taxon>
        <taxon>Streptophyta</taxon>
        <taxon>Embryophyta</taxon>
        <taxon>Tracheophyta</taxon>
        <taxon>Spermatophyta</taxon>
        <taxon>Magnoliopsida</taxon>
        <taxon>eudicotyledons</taxon>
        <taxon>Gunneridae</taxon>
        <taxon>Pentapetalae</taxon>
        <taxon>asterids</taxon>
        <taxon>lamiids</taxon>
        <taxon>Gentianales</taxon>
        <taxon>Apocynaceae</taxon>
        <taxon>Rauvolfioideae</taxon>
        <taxon>Vinceae</taxon>
        <taxon>Catharanthinae</taxon>
        <taxon>Catharanthus</taxon>
    </lineage>
</organism>
<keyword evidence="2" id="KW-1185">Reference proteome</keyword>
<proteinExistence type="predicted"/>
<dbReference type="EMBL" id="CM044703">
    <property type="protein sequence ID" value="KAI5672543.1"/>
    <property type="molecule type" value="Genomic_DNA"/>
</dbReference>
<name>A0ACC0BIV2_CATRO</name>
<accession>A0ACC0BIV2</accession>
<reference evidence="2" key="1">
    <citation type="journal article" date="2023" name="Nat. Plants">
        <title>Single-cell RNA sequencing provides a high-resolution roadmap for understanding the multicellular compartmentation of specialized metabolism.</title>
        <authorList>
            <person name="Sun S."/>
            <person name="Shen X."/>
            <person name="Li Y."/>
            <person name="Li Y."/>
            <person name="Wang S."/>
            <person name="Li R."/>
            <person name="Zhang H."/>
            <person name="Shen G."/>
            <person name="Guo B."/>
            <person name="Wei J."/>
            <person name="Xu J."/>
            <person name="St-Pierre B."/>
            <person name="Chen S."/>
            <person name="Sun C."/>
        </authorList>
    </citation>
    <scope>NUCLEOTIDE SEQUENCE [LARGE SCALE GENOMIC DNA]</scope>
</reference>
<protein>
    <submittedName>
        <fullName evidence="1">Uncharacterized protein</fullName>
    </submittedName>
</protein>
<comment type="caution">
    <text evidence="1">The sequence shown here is derived from an EMBL/GenBank/DDBJ whole genome shotgun (WGS) entry which is preliminary data.</text>
</comment>
<evidence type="ECO:0000313" key="2">
    <source>
        <dbReference type="Proteomes" id="UP001060085"/>
    </source>
</evidence>
<evidence type="ECO:0000313" key="1">
    <source>
        <dbReference type="EMBL" id="KAI5672543.1"/>
    </source>
</evidence>
<gene>
    <name evidence="1" type="ORF">M9H77_12907</name>
</gene>